<keyword evidence="9" id="KW-0902">Two-component regulatory system</keyword>
<comment type="caution">
    <text evidence="14">The sequence shown here is derived from an EMBL/GenBank/DDBJ whole genome shotgun (WGS) entry which is preliminary data.</text>
</comment>
<dbReference type="InterPro" id="IPR050428">
    <property type="entry name" value="TCS_sensor_his_kinase"/>
</dbReference>
<keyword evidence="8 11" id="KW-1133">Transmembrane helix</keyword>
<dbReference type="SUPFAM" id="SSF55874">
    <property type="entry name" value="ATPase domain of HSP90 chaperone/DNA topoisomerase II/histidine kinase"/>
    <property type="match status" value="1"/>
</dbReference>
<dbReference type="PROSITE" id="PS50109">
    <property type="entry name" value="HIS_KIN"/>
    <property type="match status" value="1"/>
</dbReference>
<evidence type="ECO:0000259" key="12">
    <source>
        <dbReference type="PROSITE" id="PS50109"/>
    </source>
</evidence>
<evidence type="ECO:0000256" key="2">
    <source>
        <dbReference type="ARBA" id="ARBA00004236"/>
    </source>
</evidence>
<evidence type="ECO:0000313" key="14">
    <source>
        <dbReference type="EMBL" id="GII37532.1"/>
    </source>
</evidence>
<evidence type="ECO:0000259" key="13">
    <source>
        <dbReference type="PROSITE" id="PS50885"/>
    </source>
</evidence>
<accession>A0A8J3U401</accession>
<dbReference type="InterPro" id="IPR003660">
    <property type="entry name" value="HAMP_dom"/>
</dbReference>
<evidence type="ECO:0000256" key="7">
    <source>
        <dbReference type="ARBA" id="ARBA00022777"/>
    </source>
</evidence>
<dbReference type="SMART" id="SM00387">
    <property type="entry name" value="HATPase_c"/>
    <property type="match status" value="1"/>
</dbReference>
<dbReference type="PRINTS" id="PR00344">
    <property type="entry name" value="BCTRLSENSOR"/>
</dbReference>
<dbReference type="AlphaFoldDB" id="A0A8J3U401"/>
<proteinExistence type="predicted"/>
<evidence type="ECO:0000256" key="4">
    <source>
        <dbReference type="ARBA" id="ARBA00022553"/>
    </source>
</evidence>
<evidence type="ECO:0000313" key="15">
    <source>
        <dbReference type="Proteomes" id="UP000622547"/>
    </source>
</evidence>
<dbReference type="Pfam" id="PF00512">
    <property type="entry name" value="HisKA"/>
    <property type="match status" value="1"/>
</dbReference>
<feature type="domain" description="HAMP" evidence="13">
    <location>
        <begin position="204"/>
        <end position="247"/>
    </location>
</feature>
<dbReference type="Gene3D" id="1.10.287.130">
    <property type="match status" value="1"/>
</dbReference>
<evidence type="ECO:0000256" key="5">
    <source>
        <dbReference type="ARBA" id="ARBA00022679"/>
    </source>
</evidence>
<dbReference type="InterPro" id="IPR003661">
    <property type="entry name" value="HisK_dim/P_dom"/>
</dbReference>
<dbReference type="CDD" id="cd00075">
    <property type="entry name" value="HATPase"/>
    <property type="match status" value="1"/>
</dbReference>
<evidence type="ECO:0000256" key="8">
    <source>
        <dbReference type="ARBA" id="ARBA00022989"/>
    </source>
</evidence>
<dbReference type="PANTHER" id="PTHR45436">
    <property type="entry name" value="SENSOR HISTIDINE KINASE YKOH"/>
    <property type="match status" value="1"/>
</dbReference>
<evidence type="ECO:0000256" key="9">
    <source>
        <dbReference type="ARBA" id="ARBA00023012"/>
    </source>
</evidence>
<feature type="domain" description="Histidine kinase" evidence="12">
    <location>
        <begin position="255"/>
        <end position="461"/>
    </location>
</feature>
<keyword evidence="5" id="KW-0808">Transferase</keyword>
<keyword evidence="15" id="KW-1185">Reference proteome</keyword>
<dbReference type="InterPro" id="IPR036097">
    <property type="entry name" value="HisK_dim/P_sf"/>
</dbReference>
<dbReference type="Pfam" id="PF02518">
    <property type="entry name" value="HATPase_c"/>
    <property type="match status" value="1"/>
</dbReference>
<comment type="catalytic activity">
    <reaction evidence="1">
        <text>ATP + protein L-histidine = ADP + protein N-phospho-L-histidine.</text>
        <dbReference type="EC" id="2.7.13.3"/>
    </reaction>
</comment>
<evidence type="ECO:0000256" key="3">
    <source>
        <dbReference type="ARBA" id="ARBA00012438"/>
    </source>
</evidence>
<dbReference type="Gene3D" id="3.30.565.10">
    <property type="entry name" value="Histidine kinase-like ATPase, C-terminal domain"/>
    <property type="match status" value="1"/>
</dbReference>
<keyword evidence="7 14" id="KW-0418">Kinase</keyword>
<dbReference type="InterPro" id="IPR036890">
    <property type="entry name" value="HATPase_C_sf"/>
</dbReference>
<keyword evidence="4" id="KW-0597">Phosphoprotein</keyword>
<dbReference type="InterPro" id="IPR003594">
    <property type="entry name" value="HATPase_dom"/>
</dbReference>
<evidence type="ECO:0000256" key="11">
    <source>
        <dbReference type="SAM" id="Phobius"/>
    </source>
</evidence>
<dbReference type="CDD" id="cd00082">
    <property type="entry name" value="HisKA"/>
    <property type="match status" value="1"/>
</dbReference>
<keyword evidence="6 11" id="KW-0812">Transmembrane</keyword>
<keyword evidence="10 11" id="KW-0472">Membrane</keyword>
<dbReference type="SUPFAM" id="SSF47384">
    <property type="entry name" value="Homodimeric domain of signal transducing histidine kinase"/>
    <property type="match status" value="1"/>
</dbReference>
<dbReference type="EC" id="2.7.13.3" evidence="3"/>
<reference evidence="14 15" key="1">
    <citation type="submission" date="2021-01" db="EMBL/GenBank/DDBJ databases">
        <title>Whole genome shotgun sequence of Planotetraspora phitsanulokensis NBRC 104273.</title>
        <authorList>
            <person name="Komaki H."/>
            <person name="Tamura T."/>
        </authorList>
    </citation>
    <scope>NUCLEOTIDE SEQUENCE [LARGE SCALE GENOMIC DNA]</scope>
    <source>
        <strain evidence="14 15">NBRC 104273</strain>
    </source>
</reference>
<feature type="transmembrane region" description="Helical" evidence="11">
    <location>
        <begin position="30"/>
        <end position="49"/>
    </location>
</feature>
<sequence length="470" mass="50807">MVSRALSAGATGGPRFRWTMYRPHSLRARYTMAATMLSFLVLTGAGASLDMVIRHKLETDACAETRRVAGLWSTALRNGEVPHTIPIFNQVKLVQVVDAGGRVVEASKPAAGMPPLSAVRPPPDNPIQKLTECGPGGCSLLSAIRTSREADSAFVYAALPSPSILMKHRLELWIAAAALPLLVAISRLTWTLLGRSLCPVTLSRAKMSQITPNDLSLRLPQPPGRNEISQLVDTANEVLDRMETAVRHHRRFASDASHELRTPMAGMRLQLEGALLDPENVNAHDAIRTALVGVDRLQAIVDDLLVLAQLNGAEPPPPGPIDIDDLVREAVARREGGVPVHVRPSGRAYVSGTGVQLMRVVENLLNNAQRHAETRVDVTVESVNGDVVVTVSDDGDGIAPRDRERVFERFTRLDSGRRRDPRGSGLGLAISREIAEAHGGTLCCEDSVLGARLVLRLRSLDQRSDPLTAA</sequence>
<name>A0A8J3U401_9ACTN</name>
<evidence type="ECO:0000256" key="10">
    <source>
        <dbReference type="ARBA" id="ARBA00023136"/>
    </source>
</evidence>
<dbReference type="RefSeq" id="WP_204073225.1">
    <property type="nucleotide sequence ID" value="NZ_BAABHI010000027.1"/>
</dbReference>
<dbReference type="PROSITE" id="PS50885">
    <property type="entry name" value="HAMP"/>
    <property type="match status" value="1"/>
</dbReference>
<dbReference type="SMART" id="SM00388">
    <property type="entry name" value="HisKA"/>
    <property type="match status" value="1"/>
</dbReference>
<dbReference type="Proteomes" id="UP000622547">
    <property type="component" value="Unassembled WGS sequence"/>
</dbReference>
<comment type="subcellular location">
    <subcellularLocation>
        <location evidence="2">Cell membrane</location>
    </subcellularLocation>
</comment>
<evidence type="ECO:0000256" key="1">
    <source>
        <dbReference type="ARBA" id="ARBA00000085"/>
    </source>
</evidence>
<evidence type="ECO:0000256" key="6">
    <source>
        <dbReference type="ARBA" id="ARBA00022692"/>
    </source>
</evidence>
<dbReference type="InterPro" id="IPR005467">
    <property type="entry name" value="His_kinase_dom"/>
</dbReference>
<dbReference type="EMBL" id="BOOP01000009">
    <property type="protein sequence ID" value="GII37532.1"/>
    <property type="molecule type" value="Genomic_DNA"/>
</dbReference>
<dbReference type="PANTHER" id="PTHR45436:SF5">
    <property type="entry name" value="SENSOR HISTIDINE KINASE TRCS"/>
    <property type="match status" value="1"/>
</dbReference>
<dbReference type="InterPro" id="IPR004358">
    <property type="entry name" value="Sig_transdc_His_kin-like_C"/>
</dbReference>
<dbReference type="GO" id="GO:0005886">
    <property type="term" value="C:plasma membrane"/>
    <property type="evidence" value="ECO:0007669"/>
    <property type="project" value="UniProtKB-SubCell"/>
</dbReference>
<protein>
    <recommendedName>
        <fullName evidence="3">histidine kinase</fullName>
        <ecNumber evidence="3">2.7.13.3</ecNumber>
    </recommendedName>
</protein>
<organism evidence="14 15">
    <name type="scientific">Planotetraspora phitsanulokensis</name>
    <dbReference type="NCBI Taxonomy" id="575192"/>
    <lineage>
        <taxon>Bacteria</taxon>
        <taxon>Bacillati</taxon>
        <taxon>Actinomycetota</taxon>
        <taxon>Actinomycetes</taxon>
        <taxon>Streptosporangiales</taxon>
        <taxon>Streptosporangiaceae</taxon>
        <taxon>Planotetraspora</taxon>
    </lineage>
</organism>
<gene>
    <name evidence="14" type="ORF">Pph01_25350</name>
</gene>
<dbReference type="GO" id="GO:0000155">
    <property type="term" value="F:phosphorelay sensor kinase activity"/>
    <property type="evidence" value="ECO:0007669"/>
    <property type="project" value="InterPro"/>
</dbReference>